<accession>A0A8B7P9B0</accession>
<dbReference type="RefSeq" id="XP_018022638.1">
    <property type="nucleotide sequence ID" value="XM_018167149.1"/>
</dbReference>
<feature type="compositionally biased region" description="Basic and acidic residues" evidence="1">
    <location>
        <begin position="358"/>
        <end position="369"/>
    </location>
</feature>
<organism evidence="2 4">
    <name type="scientific">Hyalella azteca</name>
    <name type="common">Amphipod</name>
    <dbReference type="NCBI Taxonomy" id="294128"/>
    <lineage>
        <taxon>Eukaryota</taxon>
        <taxon>Metazoa</taxon>
        <taxon>Ecdysozoa</taxon>
        <taxon>Arthropoda</taxon>
        <taxon>Crustacea</taxon>
        <taxon>Multicrustacea</taxon>
        <taxon>Malacostraca</taxon>
        <taxon>Eumalacostraca</taxon>
        <taxon>Peracarida</taxon>
        <taxon>Amphipoda</taxon>
        <taxon>Senticaudata</taxon>
        <taxon>Talitrida</taxon>
        <taxon>Talitroidea</taxon>
        <taxon>Hyalellidae</taxon>
        <taxon>Hyalella</taxon>
    </lineage>
</organism>
<dbReference type="GeneID" id="108678692"/>
<dbReference type="Proteomes" id="UP000694843">
    <property type="component" value="Unplaced"/>
</dbReference>
<feature type="region of interest" description="Disordered" evidence="1">
    <location>
        <begin position="278"/>
        <end position="413"/>
    </location>
</feature>
<feature type="region of interest" description="Disordered" evidence="1">
    <location>
        <begin position="60"/>
        <end position="131"/>
    </location>
</feature>
<reference evidence="3 4" key="1">
    <citation type="submission" date="2025-04" db="UniProtKB">
        <authorList>
            <consortium name="RefSeq"/>
        </authorList>
    </citation>
    <scope>IDENTIFICATION</scope>
    <source>
        <tissue evidence="3 4">Whole organism</tissue>
    </source>
</reference>
<evidence type="ECO:0000313" key="2">
    <source>
        <dbReference type="Proteomes" id="UP000694843"/>
    </source>
</evidence>
<gene>
    <name evidence="3 4" type="primary">LOC108678692</name>
</gene>
<dbReference type="KEGG" id="hazt:108678692"/>
<feature type="compositionally biased region" description="Polar residues" evidence="1">
    <location>
        <begin position="286"/>
        <end position="300"/>
    </location>
</feature>
<feature type="compositionally biased region" description="Basic and acidic residues" evidence="1">
    <location>
        <begin position="106"/>
        <end position="124"/>
    </location>
</feature>
<evidence type="ECO:0000313" key="3">
    <source>
        <dbReference type="RefSeq" id="XP_018022637.1"/>
    </source>
</evidence>
<keyword evidence="2" id="KW-1185">Reference proteome</keyword>
<feature type="compositionally biased region" description="Polar residues" evidence="1">
    <location>
        <begin position="60"/>
        <end position="95"/>
    </location>
</feature>
<proteinExistence type="predicted"/>
<evidence type="ECO:0000313" key="4">
    <source>
        <dbReference type="RefSeq" id="XP_018022638.1"/>
    </source>
</evidence>
<protein>
    <submittedName>
        <fullName evidence="3 4">Proline-rich extensin-like protein EPR1 isoform X1</fullName>
    </submittedName>
</protein>
<feature type="region of interest" description="Disordered" evidence="1">
    <location>
        <begin position="1"/>
        <end position="40"/>
    </location>
</feature>
<name>A0A8B7P9B0_HYAAZ</name>
<feature type="compositionally biased region" description="Polar residues" evidence="1">
    <location>
        <begin position="28"/>
        <end position="37"/>
    </location>
</feature>
<feature type="compositionally biased region" description="Polar residues" evidence="1">
    <location>
        <begin position="1"/>
        <end position="19"/>
    </location>
</feature>
<sequence length="413" mass="45782">MTRNPYSYRTRGSPSNNKPLQPKPVLNFYSSPDSESSMFLPFGHKPAAAHFSSPLEQTVTEPTVGQNQVSSYSSIAPSHGETSTSPPNSVSNQPPMSARPVKYNPPRRDPWESIFPQHRERNSLLKDTVPSNISSENEGSIVSYLPRFNLPHVGAISPVPAVHLHTTVSYSYSPPNTHSQRSTAVPITTYTIPVASPYFHRPTHMSSSFVNPFLVQSNDIGPFSGHQTSMTSSPYNNPLGLKDMNSYVYSTPFTHYPPLSSYRFPPVPNPLSTSFLSTRFHPSLDQPEQNFGPYQTSWGIANTHPLESPRHLAPFRTANPRSRYRGRGSTGSSSSRQQPTYSGRGRELTQPLGAEEDQMNKRDDVEDQQRNSQPATSYPYFDFSGQKEGPKFGQKEVQSSKGVKKDFVGAAKG</sequence>
<dbReference type="AlphaFoldDB" id="A0A8B7P9B0"/>
<evidence type="ECO:0000256" key="1">
    <source>
        <dbReference type="SAM" id="MobiDB-lite"/>
    </source>
</evidence>
<dbReference type="RefSeq" id="XP_018022637.1">
    <property type="nucleotide sequence ID" value="XM_018167148.1"/>
</dbReference>